<protein>
    <submittedName>
        <fullName evidence="1">Uncharacterized protein</fullName>
    </submittedName>
</protein>
<evidence type="ECO:0000313" key="1">
    <source>
        <dbReference type="EMBL" id="AJD93054.1"/>
    </source>
</evidence>
<dbReference type="BioCyc" id="JESP1508404:G14D9-13020-MONOMER"/>
<dbReference type="HOGENOM" id="CLU_1967583_0_0_9"/>
<dbReference type="OrthoDB" id="2362736at2"/>
<dbReference type="EMBL" id="CP009417">
    <property type="protein sequence ID" value="AJD93054.1"/>
    <property type="molecule type" value="Genomic_DNA"/>
</dbReference>
<proteinExistence type="predicted"/>
<keyword evidence="2" id="KW-1185">Reference proteome</keyword>
<reference evidence="1 2" key="1">
    <citation type="submission" date="2014-08" db="EMBL/GenBank/DDBJ databases">
        <title>Complete genome of a marine bacteria Jeotgalibacillus malaysiensis.</title>
        <authorList>
            <person name="Yaakop A.S."/>
            <person name="Chan K.-G."/>
            <person name="Goh K.M."/>
        </authorList>
    </citation>
    <scope>NUCLEOTIDE SEQUENCE [LARGE SCALE GENOMIC DNA]</scope>
    <source>
        <strain evidence="1 2">D5</strain>
        <plasmid evidence="2">Plasmid</plasmid>
    </source>
</reference>
<accession>A0A0B5AYI0</accession>
<dbReference type="Proteomes" id="UP000031449">
    <property type="component" value="Plasmid unnamed"/>
</dbReference>
<dbReference type="AlphaFoldDB" id="A0A0B5AYI0"/>
<geneLocation type="plasmid" evidence="2"/>
<evidence type="ECO:0000313" key="2">
    <source>
        <dbReference type="Proteomes" id="UP000031449"/>
    </source>
</evidence>
<keyword evidence="1" id="KW-0614">Plasmid</keyword>
<gene>
    <name evidence="1" type="ORF">JMA_37360</name>
</gene>
<dbReference type="KEGG" id="jeo:JMA_37360"/>
<sequence>MYTQYLISNRKSKVEKEFELMSAVLKDSPMMESFAEKAKGMENQRIYRFPNGRGASIVKGFFSFDRWEIAEIQFEGKAPRRKMPKKKRLRKKWEKNYLRYDLVDGIYRVDTEEEIRRELVRIMNRSV</sequence>
<organism evidence="1 2">
    <name type="scientific">Jeotgalibacillus malaysiensis</name>
    <dbReference type="NCBI Taxonomy" id="1508404"/>
    <lineage>
        <taxon>Bacteria</taxon>
        <taxon>Bacillati</taxon>
        <taxon>Bacillota</taxon>
        <taxon>Bacilli</taxon>
        <taxon>Bacillales</taxon>
        <taxon>Caryophanaceae</taxon>
        <taxon>Jeotgalibacillus</taxon>
    </lineage>
</organism>
<name>A0A0B5AYI0_9BACL</name>